<dbReference type="EMBL" id="LNRQ01000005">
    <property type="protein sequence ID" value="KZM96220.1"/>
    <property type="molecule type" value="Genomic_DNA"/>
</dbReference>
<organism evidence="9">
    <name type="scientific">Daucus carota subsp. sativus</name>
    <name type="common">Carrot</name>
    <dbReference type="NCBI Taxonomy" id="79200"/>
    <lineage>
        <taxon>Eukaryota</taxon>
        <taxon>Viridiplantae</taxon>
        <taxon>Streptophyta</taxon>
        <taxon>Embryophyta</taxon>
        <taxon>Tracheophyta</taxon>
        <taxon>Spermatophyta</taxon>
        <taxon>Magnoliopsida</taxon>
        <taxon>eudicotyledons</taxon>
        <taxon>Gunneridae</taxon>
        <taxon>Pentapetalae</taxon>
        <taxon>asterids</taxon>
        <taxon>campanulids</taxon>
        <taxon>Apiales</taxon>
        <taxon>Apiaceae</taxon>
        <taxon>Apioideae</taxon>
        <taxon>Scandiceae</taxon>
        <taxon>Daucinae</taxon>
        <taxon>Daucus</taxon>
        <taxon>Daucus sect. Daucus</taxon>
    </lineage>
</organism>
<dbReference type="Proteomes" id="UP000077755">
    <property type="component" value="Chromosome 5"/>
</dbReference>
<evidence type="ECO:0000256" key="8">
    <source>
        <dbReference type="SAM" id="Phobius"/>
    </source>
</evidence>
<evidence type="ECO:0000256" key="5">
    <source>
        <dbReference type="ARBA" id="ARBA00023229"/>
    </source>
</evidence>
<keyword evidence="4 6" id="KW-0808">Transferase</keyword>
<dbReference type="EMBL" id="CP093347">
    <property type="protein sequence ID" value="WOH02874.1"/>
    <property type="molecule type" value="Genomic_DNA"/>
</dbReference>
<dbReference type="KEGG" id="dcr:108222486"/>
<keyword evidence="5" id="KW-0414">Isoprene biosynthesis</keyword>
<dbReference type="EC" id="2.4.1.-" evidence="7"/>
<proteinExistence type="inferred from homology"/>
<keyword evidence="8" id="KW-0472">Membrane</keyword>
<evidence type="ECO:0000256" key="7">
    <source>
        <dbReference type="RuleBase" id="RU362057"/>
    </source>
</evidence>
<sequence>MDSSAAEKQAHVVCVPYPVQSHIKAMLKMAKLLHSKGLLVTFVNTEFNHKRFLNSGALQSLDSLKSFRFETLPDGLPASEAEATQDLLELSRAVIENNMLPAFQSLLSKLNAGTHKVTSILSDGFMPFAADAAHSLGIPVVLLWTISACGFMGFYQFRNLLERGLIPLKDESYLTNGYLDTTIDWIPGMPDIRLRDLPTAIRTTDPNNFIFNFVMECTQRAINGTSHVLHTYDDLEQELANVISSMFTSVYTIGPQQMLLDQMPPDQEQRLKSIGYSLWKEDSTCLQWLDSKTADSVVYVNFGSITVMSAEQLMEFGWGLANSNCFFIWIIRPDLIMGESEVTLGVEFMDAIKNRGLISSWCAQEDVLNHVSVGGFLTHGGWNSTIESISAGVPMLCWPFLGDQTINCKYLCDQWECGMEIPNDVNRDDMEKLVRLLMDGMEGKRMRNRTLEWKRKAKKACGPDGSSSHNLDKLVLHLKN</sequence>
<evidence type="ECO:0000256" key="6">
    <source>
        <dbReference type="RuleBase" id="RU003718"/>
    </source>
</evidence>
<dbReference type="FunFam" id="3.40.50.2000:FF:000027">
    <property type="entry name" value="Glycosyltransferase"/>
    <property type="match status" value="1"/>
</dbReference>
<comment type="pathway">
    <text evidence="1">Secondary metabolite biosynthesis; terpenoid biosynthesis.</text>
</comment>
<dbReference type="PANTHER" id="PTHR11926">
    <property type="entry name" value="GLUCOSYL/GLUCURONOSYL TRANSFERASES"/>
    <property type="match status" value="1"/>
</dbReference>
<dbReference type="UniPathway" id="UPA00213"/>
<dbReference type="GO" id="GO:0080044">
    <property type="term" value="F:quercetin 7-O-glucosyltransferase activity"/>
    <property type="evidence" value="ECO:0007669"/>
    <property type="project" value="TreeGrafter"/>
</dbReference>
<dbReference type="Gramene" id="KZM96220">
    <property type="protein sequence ID" value="KZM96220"/>
    <property type="gene ID" value="DCAR_019462"/>
</dbReference>
<dbReference type="OrthoDB" id="5835829at2759"/>
<dbReference type="InterPro" id="IPR035595">
    <property type="entry name" value="UDP_glycos_trans_CS"/>
</dbReference>
<evidence type="ECO:0000256" key="1">
    <source>
        <dbReference type="ARBA" id="ARBA00004721"/>
    </source>
</evidence>
<evidence type="ECO:0000313" key="10">
    <source>
        <dbReference type="EMBL" id="WOH02874.1"/>
    </source>
</evidence>
<keyword evidence="3 6" id="KW-0328">Glycosyltransferase</keyword>
<comment type="similarity">
    <text evidence="2 6">Belongs to the UDP-glycosyltransferase family.</text>
</comment>
<dbReference type="SUPFAM" id="SSF53756">
    <property type="entry name" value="UDP-Glycosyltransferase/glycogen phosphorylase"/>
    <property type="match status" value="1"/>
</dbReference>
<keyword evidence="8" id="KW-0812">Transmembrane</keyword>
<dbReference type="PANTHER" id="PTHR11926:SF1551">
    <property type="entry name" value="GLYCOSYLTRANSFERASE"/>
    <property type="match status" value="1"/>
</dbReference>
<dbReference type="Pfam" id="PF00201">
    <property type="entry name" value="UDPGT"/>
    <property type="match status" value="1"/>
</dbReference>
<dbReference type="PROSITE" id="PS00375">
    <property type="entry name" value="UDPGT"/>
    <property type="match status" value="1"/>
</dbReference>
<dbReference type="AlphaFoldDB" id="A0A162A6Q3"/>
<evidence type="ECO:0000256" key="3">
    <source>
        <dbReference type="ARBA" id="ARBA00022676"/>
    </source>
</evidence>
<protein>
    <recommendedName>
        <fullName evidence="7">Glycosyltransferase</fullName>
        <ecNumber evidence="7">2.4.1.-</ecNumber>
    </recommendedName>
</protein>
<feature type="transmembrane region" description="Helical" evidence="8">
    <location>
        <begin position="136"/>
        <end position="155"/>
    </location>
</feature>
<accession>A0A162A6Q3</accession>
<dbReference type="FunFam" id="3.40.50.2000:FF:000065">
    <property type="entry name" value="Glycosyltransferase"/>
    <property type="match status" value="1"/>
</dbReference>
<dbReference type="InterPro" id="IPR002213">
    <property type="entry name" value="UDP_glucos_trans"/>
</dbReference>
<gene>
    <name evidence="9" type="ORF">DCAR_019462</name>
    <name evidence="10" type="ORF">DCAR_0522264</name>
</gene>
<dbReference type="GO" id="GO:0016114">
    <property type="term" value="P:terpenoid biosynthetic process"/>
    <property type="evidence" value="ECO:0007669"/>
    <property type="project" value="UniProtKB-UniPathway"/>
</dbReference>
<evidence type="ECO:0000313" key="11">
    <source>
        <dbReference type="Proteomes" id="UP000077755"/>
    </source>
</evidence>
<dbReference type="CDD" id="cd03784">
    <property type="entry name" value="GT1_Gtf-like"/>
    <property type="match status" value="1"/>
</dbReference>
<evidence type="ECO:0000313" key="9">
    <source>
        <dbReference type="EMBL" id="KZM96220.1"/>
    </source>
</evidence>
<reference evidence="9" key="1">
    <citation type="journal article" date="2016" name="Nat. Genet.">
        <title>A high-quality carrot genome assembly provides new insights into carotenoid accumulation and asterid genome evolution.</title>
        <authorList>
            <person name="Iorizzo M."/>
            <person name="Ellison S."/>
            <person name="Senalik D."/>
            <person name="Zeng P."/>
            <person name="Satapoomin P."/>
            <person name="Huang J."/>
            <person name="Bowman M."/>
            <person name="Iovene M."/>
            <person name="Sanseverino W."/>
            <person name="Cavagnaro P."/>
            <person name="Yildiz M."/>
            <person name="Macko-Podgorni A."/>
            <person name="Moranska E."/>
            <person name="Grzebelus E."/>
            <person name="Grzebelus D."/>
            <person name="Ashrafi H."/>
            <person name="Zheng Z."/>
            <person name="Cheng S."/>
            <person name="Spooner D."/>
            <person name="Van Deynze A."/>
            <person name="Simon P."/>
        </authorList>
    </citation>
    <scope>NUCLEOTIDE SEQUENCE [LARGE SCALE GENOMIC DNA]</scope>
    <source>
        <tissue evidence="9">Leaf</tissue>
    </source>
</reference>
<name>A0A162A6Q3_DAUCS</name>
<evidence type="ECO:0000256" key="4">
    <source>
        <dbReference type="ARBA" id="ARBA00022679"/>
    </source>
</evidence>
<dbReference type="OMA" id="VPLICCP"/>
<evidence type="ECO:0000256" key="2">
    <source>
        <dbReference type="ARBA" id="ARBA00009995"/>
    </source>
</evidence>
<dbReference type="Gene3D" id="3.40.50.2000">
    <property type="entry name" value="Glycogen Phosphorylase B"/>
    <property type="match status" value="2"/>
</dbReference>
<keyword evidence="8" id="KW-1133">Transmembrane helix</keyword>
<dbReference type="GO" id="GO:0080043">
    <property type="term" value="F:quercetin 3-O-glucosyltransferase activity"/>
    <property type="evidence" value="ECO:0007669"/>
    <property type="project" value="TreeGrafter"/>
</dbReference>
<keyword evidence="11" id="KW-1185">Reference proteome</keyword>
<reference evidence="10" key="2">
    <citation type="submission" date="2022-03" db="EMBL/GenBank/DDBJ databases">
        <title>Draft title - Genomic analysis of global carrot germplasm unveils the trajectory of domestication and the origin of high carotenoid orange carrot.</title>
        <authorList>
            <person name="Iorizzo M."/>
            <person name="Ellison S."/>
            <person name="Senalik D."/>
            <person name="Macko-Podgorni A."/>
            <person name="Grzebelus D."/>
            <person name="Bostan H."/>
            <person name="Rolling W."/>
            <person name="Curaba J."/>
            <person name="Simon P."/>
        </authorList>
    </citation>
    <scope>NUCLEOTIDE SEQUENCE</scope>
    <source>
        <tissue evidence="10">Leaf</tissue>
    </source>
</reference>